<dbReference type="EMBL" id="PKPP01000706">
    <property type="protein sequence ID" value="PWA89567.1"/>
    <property type="molecule type" value="Genomic_DNA"/>
</dbReference>
<dbReference type="InterPro" id="IPR036465">
    <property type="entry name" value="vWFA_dom_sf"/>
</dbReference>
<dbReference type="GO" id="GO:0005634">
    <property type="term" value="C:nucleus"/>
    <property type="evidence" value="ECO:0007669"/>
    <property type="project" value="TreeGrafter"/>
</dbReference>
<evidence type="ECO:0000313" key="3">
    <source>
        <dbReference type="Proteomes" id="UP000245207"/>
    </source>
</evidence>
<keyword evidence="3" id="KW-1185">Reference proteome</keyword>
<proteinExistence type="predicted"/>
<organism evidence="2 3">
    <name type="scientific">Artemisia annua</name>
    <name type="common">Sweet wormwood</name>
    <dbReference type="NCBI Taxonomy" id="35608"/>
    <lineage>
        <taxon>Eukaryota</taxon>
        <taxon>Viridiplantae</taxon>
        <taxon>Streptophyta</taxon>
        <taxon>Embryophyta</taxon>
        <taxon>Tracheophyta</taxon>
        <taxon>Spermatophyta</taxon>
        <taxon>Magnoliopsida</taxon>
        <taxon>eudicotyledons</taxon>
        <taxon>Gunneridae</taxon>
        <taxon>Pentapetalae</taxon>
        <taxon>asterids</taxon>
        <taxon>campanulids</taxon>
        <taxon>Asterales</taxon>
        <taxon>Asteraceae</taxon>
        <taxon>Asteroideae</taxon>
        <taxon>Anthemideae</taxon>
        <taxon>Artemisiinae</taxon>
        <taxon>Artemisia</taxon>
    </lineage>
</organism>
<dbReference type="Gene3D" id="3.40.50.410">
    <property type="entry name" value="von Willebrand factor, type A domain"/>
    <property type="match status" value="1"/>
</dbReference>
<dbReference type="GO" id="GO:0043161">
    <property type="term" value="P:proteasome-mediated ubiquitin-dependent protein catabolic process"/>
    <property type="evidence" value="ECO:0007669"/>
    <property type="project" value="TreeGrafter"/>
</dbReference>
<feature type="compositionally biased region" description="Basic and acidic residues" evidence="1">
    <location>
        <begin position="212"/>
        <end position="224"/>
    </location>
</feature>
<gene>
    <name evidence="2" type="ORF">CTI12_AA110250</name>
</gene>
<dbReference type="SUPFAM" id="SSF53300">
    <property type="entry name" value="vWA-like"/>
    <property type="match status" value="1"/>
</dbReference>
<dbReference type="STRING" id="35608.A0A2U1PV26"/>
<keyword evidence="2" id="KW-0647">Proteasome</keyword>
<dbReference type="PANTHER" id="PTHR10223:SF0">
    <property type="entry name" value="26S PROTEASOME NON-ATPASE REGULATORY SUBUNIT 4"/>
    <property type="match status" value="1"/>
</dbReference>
<dbReference type="PANTHER" id="PTHR10223">
    <property type="entry name" value="26S PROTEASOME NON-ATPASE REGULATORY SUBUNIT 4"/>
    <property type="match status" value="1"/>
</dbReference>
<dbReference type="GO" id="GO:0005829">
    <property type="term" value="C:cytosol"/>
    <property type="evidence" value="ECO:0007669"/>
    <property type="project" value="TreeGrafter"/>
</dbReference>
<dbReference type="InterPro" id="IPR027040">
    <property type="entry name" value="PSMD4"/>
</dbReference>
<dbReference type="Proteomes" id="UP000245207">
    <property type="component" value="Unassembled WGS sequence"/>
</dbReference>
<dbReference type="AlphaFoldDB" id="A0A2U1PV26"/>
<feature type="region of interest" description="Disordered" evidence="1">
    <location>
        <begin position="183"/>
        <end position="224"/>
    </location>
</feature>
<comment type="caution">
    <text evidence="2">The sequence shown here is derived from an EMBL/GenBank/DDBJ whole genome shotgun (WGS) entry which is preliminary data.</text>
</comment>
<dbReference type="OrthoDB" id="10654851at2759"/>
<evidence type="ECO:0000313" key="2">
    <source>
        <dbReference type="EMBL" id="PWA89567.1"/>
    </source>
</evidence>
<reference evidence="2 3" key="1">
    <citation type="journal article" date="2018" name="Mol. Plant">
        <title>The genome of Artemisia annua provides insight into the evolution of Asteraceae family and artemisinin biosynthesis.</title>
        <authorList>
            <person name="Shen Q."/>
            <person name="Zhang L."/>
            <person name="Liao Z."/>
            <person name="Wang S."/>
            <person name="Yan T."/>
            <person name="Shi P."/>
            <person name="Liu M."/>
            <person name="Fu X."/>
            <person name="Pan Q."/>
            <person name="Wang Y."/>
            <person name="Lv Z."/>
            <person name="Lu X."/>
            <person name="Zhang F."/>
            <person name="Jiang W."/>
            <person name="Ma Y."/>
            <person name="Chen M."/>
            <person name="Hao X."/>
            <person name="Li L."/>
            <person name="Tang Y."/>
            <person name="Lv G."/>
            <person name="Zhou Y."/>
            <person name="Sun X."/>
            <person name="Brodelius P.E."/>
            <person name="Rose J.K.C."/>
            <person name="Tang K."/>
        </authorList>
    </citation>
    <scope>NUCLEOTIDE SEQUENCE [LARGE SCALE GENOMIC DNA]</scope>
    <source>
        <strain evidence="3">cv. Huhao1</strain>
        <tissue evidence="2">Leaf</tissue>
    </source>
</reference>
<dbReference type="GO" id="GO:0008540">
    <property type="term" value="C:proteasome regulatory particle, base subcomplex"/>
    <property type="evidence" value="ECO:0007669"/>
    <property type="project" value="TreeGrafter"/>
</dbReference>
<accession>A0A2U1PV26</accession>
<protein>
    <submittedName>
        <fullName evidence="2">26S proteasome non-ATPase regulatory subunit 4</fullName>
    </submittedName>
</protein>
<name>A0A2U1PV26_ARTAN</name>
<evidence type="ECO:0000256" key="1">
    <source>
        <dbReference type="SAM" id="MobiDB-lite"/>
    </source>
</evidence>
<dbReference type="GO" id="GO:0031593">
    <property type="term" value="F:polyubiquitin modification-dependent protein binding"/>
    <property type="evidence" value="ECO:0007669"/>
    <property type="project" value="TreeGrafter"/>
</dbReference>
<sequence>MIVIDNSLEVPRYSDIFKTQFKCNPNNSFGVTFVGYGTTGRLYRPTSNIEHFLNHTLERIPLGGDLDLRAGIDNARLGFLRLPEDMKKRLLVFVGGSVYMKDILELMGKYLKRTNVAVDVVSFADEDREFDKHKTESLQAFVAAADNDNNSHFAHVSCHKSSARKILVRSNILSSSEAEAVPLTKEEKNKRKAKSKWKMINKKVEKRKNKKNHSEDPEKHSQDLEEYRKRLIQDFVDYL</sequence>
<feature type="compositionally biased region" description="Basic residues" evidence="1">
    <location>
        <begin position="190"/>
        <end position="211"/>
    </location>
</feature>